<dbReference type="Gene3D" id="3.40.50.1360">
    <property type="match status" value="1"/>
</dbReference>
<evidence type="ECO:0000313" key="9">
    <source>
        <dbReference type="EMBL" id="AKJ70154.1"/>
    </source>
</evidence>
<comment type="catalytic activity">
    <reaction evidence="1 7">
        <text>6-phospho-D-glucono-1,5-lactone + H2O = 6-phospho-D-gluconate + H(+)</text>
        <dbReference type="Rhea" id="RHEA:12556"/>
        <dbReference type="ChEBI" id="CHEBI:15377"/>
        <dbReference type="ChEBI" id="CHEBI:15378"/>
        <dbReference type="ChEBI" id="CHEBI:57955"/>
        <dbReference type="ChEBI" id="CHEBI:58759"/>
        <dbReference type="EC" id="3.1.1.31"/>
    </reaction>
</comment>
<dbReference type="PANTHER" id="PTHR11054">
    <property type="entry name" value="6-PHOSPHOGLUCONOLACTONASE"/>
    <property type="match status" value="1"/>
</dbReference>
<dbReference type="GO" id="GO:0005975">
    <property type="term" value="P:carbohydrate metabolic process"/>
    <property type="evidence" value="ECO:0007669"/>
    <property type="project" value="UniProtKB-UniRule"/>
</dbReference>
<dbReference type="PANTHER" id="PTHR11054:SF0">
    <property type="entry name" value="6-PHOSPHOGLUCONOLACTONASE"/>
    <property type="match status" value="1"/>
</dbReference>
<accession>A0A0G3EVV9</accession>
<dbReference type="AlphaFoldDB" id="A0A0G3EVV9"/>
<dbReference type="CDD" id="cd01400">
    <property type="entry name" value="6PGL"/>
    <property type="match status" value="1"/>
</dbReference>
<dbReference type="STRING" id="445709.ABW99_20020"/>
<evidence type="ECO:0000256" key="7">
    <source>
        <dbReference type="RuleBase" id="RU365095"/>
    </source>
</evidence>
<evidence type="ECO:0000256" key="4">
    <source>
        <dbReference type="ARBA" id="ARBA00010662"/>
    </source>
</evidence>
<comment type="similarity">
    <text evidence="4 7">Belongs to the glucosamine/galactosamine-6-phosphate isomerase family. 6-phosphogluconolactonase subfamily.</text>
</comment>
<dbReference type="NCBIfam" id="TIGR01198">
    <property type="entry name" value="pgl"/>
    <property type="match status" value="1"/>
</dbReference>
<organism evidence="9 10">
    <name type="scientific">Pandoraea thiooxydans</name>
    <dbReference type="NCBI Taxonomy" id="445709"/>
    <lineage>
        <taxon>Bacteria</taxon>
        <taxon>Pseudomonadati</taxon>
        <taxon>Pseudomonadota</taxon>
        <taxon>Betaproteobacteria</taxon>
        <taxon>Burkholderiales</taxon>
        <taxon>Burkholderiaceae</taxon>
        <taxon>Pandoraea</taxon>
    </lineage>
</organism>
<proteinExistence type="inferred from homology"/>
<evidence type="ECO:0000256" key="6">
    <source>
        <dbReference type="ARBA" id="ARBA00020337"/>
    </source>
</evidence>
<dbReference type="InterPro" id="IPR039104">
    <property type="entry name" value="6PGL"/>
</dbReference>
<evidence type="ECO:0000313" key="10">
    <source>
        <dbReference type="Proteomes" id="UP000036700"/>
    </source>
</evidence>
<dbReference type="InterPro" id="IPR037171">
    <property type="entry name" value="NagB/RpiA_transferase-like"/>
</dbReference>
<dbReference type="EC" id="3.1.1.31" evidence="5 7"/>
<reference evidence="10" key="1">
    <citation type="submission" date="2015-06" db="EMBL/GenBank/DDBJ databases">
        <authorList>
            <person name="Lim Y.L."/>
            <person name="Ee R."/>
            <person name="Yong D."/>
            <person name="How K.Y."/>
            <person name="Yin W.F."/>
            <person name="Chan K.G."/>
        </authorList>
    </citation>
    <scope>NUCLEOTIDE SEQUENCE [LARGE SCALE GENOMIC DNA]</scope>
    <source>
        <strain evidence="10">DSM 25325</strain>
    </source>
</reference>
<dbReference type="GO" id="GO:0017057">
    <property type="term" value="F:6-phosphogluconolactonase activity"/>
    <property type="evidence" value="ECO:0007669"/>
    <property type="project" value="UniProtKB-UniRule"/>
</dbReference>
<dbReference type="SUPFAM" id="SSF100950">
    <property type="entry name" value="NagB/RpiA/CoA transferase-like"/>
    <property type="match status" value="1"/>
</dbReference>
<sequence>MLIWRNFDSIEAQADGLSAALVRALHDVLERQPRALLALSGGSSPRALLPRLAQSGLPWERIDLTLADDRWVPDSDPDSNARLLRECLRQAGAGAAGWLPLVDMSKSAAEQVQQLNDHFPYRQPDVCVLGMGLDGHTASLFADAPQWPQARHTEARFVFMEPANAPHARVSWSLAALRECGRLFLLIQGEAKRDVLCAAAELDQDNAISRLSRDQGVTLDVYWCAEA</sequence>
<keyword evidence="7" id="KW-0378">Hydrolase</keyword>
<dbReference type="Proteomes" id="UP000036700">
    <property type="component" value="Chromosome"/>
</dbReference>
<keyword evidence="10" id="KW-1185">Reference proteome</keyword>
<dbReference type="InterPro" id="IPR005900">
    <property type="entry name" value="6-phosphogluconolactonase_DevB"/>
</dbReference>
<evidence type="ECO:0000259" key="8">
    <source>
        <dbReference type="Pfam" id="PF01182"/>
    </source>
</evidence>
<dbReference type="RefSeq" id="WP_047216087.1">
    <property type="nucleotide sequence ID" value="NZ_CP011568.3"/>
</dbReference>
<evidence type="ECO:0000256" key="3">
    <source>
        <dbReference type="ARBA" id="ARBA00004961"/>
    </source>
</evidence>
<evidence type="ECO:0000256" key="5">
    <source>
        <dbReference type="ARBA" id="ARBA00013198"/>
    </source>
</evidence>
<dbReference type="InterPro" id="IPR006148">
    <property type="entry name" value="Glc/Gal-6P_isomerase"/>
</dbReference>
<dbReference type="UniPathway" id="UPA00115">
    <property type="reaction ID" value="UER00409"/>
</dbReference>
<comment type="pathway">
    <text evidence="3 7">Carbohydrate degradation; pentose phosphate pathway; D-ribulose 5-phosphate from D-glucose 6-phosphate (oxidative stage): step 2/3.</text>
</comment>
<evidence type="ECO:0000256" key="1">
    <source>
        <dbReference type="ARBA" id="ARBA00000832"/>
    </source>
</evidence>
<name>A0A0G3EVV9_9BURK</name>
<evidence type="ECO:0000256" key="2">
    <source>
        <dbReference type="ARBA" id="ARBA00002681"/>
    </source>
</evidence>
<dbReference type="Pfam" id="PF01182">
    <property type="entry name" value="Glucosamine_iso"/>
    <property type="match status" value="1"/>
</dbReference>
<dbReference type="PATRIC" id="fig|445709.3.peg.4199"/>
<dbReference type="OrthoDB" id="9810967at2"/>
<protein>
    <recommendedName>
        <fullName evidence="6 7">6-phosphogluconolactonase</fullName>
        <shortName evidence="7">6PGL</shortName>
        <ecNumber evidence="5 7">3.1.1.31</ecNumber>
    </recommendedName>
</protein>
<comment type="function">
    <text evidence="2 7">Hydrolysis of 6-phosphogluconolactone to 6-phosphogluconate.</text>
</comment>
<dbReference type="GO" id="GO:0006098">
    <property type="term" value="P:pentose-phosphate shunt"/>
    <property type="evidence" value="ECO:0007669"/>
    <property type="project" value="UniProtKB-UniPathway"/>
</dbReference>
<feature type="domain" description="Glucosamine/galactosamine-6-phosphate isomerase" evidence="8">
    <location>
        <begin position="11"/>
        <end position="204"/>
    </location>
</feature>
<dbReference type="EMBL" id="CP011568">
    <property type="protein sequence ID" value="AKJ70154.1"/>
    <property type="molecule type" value="Genomic_DNA"/>
</dbReference>
<dbReference type="KEGG" id="ptx:ABW99_20020"/>
<gene>
    <name evidence="7" type="primary">pgl</name>
    <name evidence="9" type="ORF">ABW99_20020</name>
</gene>